<comment type="similarity">
    <text evidence="1">Belongs to the ATG10 family.</text>
</comment>
<protein>
    <recommendedName>
        <fullName evidence="2">Ubiquitin-like-conjugating enzyme ATG10</fullName>
    </recommendedName>
    <alternativeName>
        <fullName evidence="7">Autophagy-related protein 10</fullName>
    </alternativeName>
</protein>
<organism evidence="8 9">
    <name type="scientific">Lojkania enalia</name>
    <dbReference type="NCBI Taxonomy" id="147567"/>
    <lineage>
        <taxon>Eukaryota</taxon>
        <taxon>Fungi</taxon>
        <taxon>Dikarya</taxon>
        <taxon>Ascomycota</taxon>
        <taxon>Pezizomycotina</taxon>
        <taxon>Dothideomycetes</taxon>
        <taxon>Pleosporomycetidae</taxon>
        <taxon>Pleosporales</taxon>
        <taxon>Pleosporales incertae sedis</taxon>
        <taxon>Lojkania</taxon>
    </lineage>
</organism>
<evidence type="ECO:0000313" key="9">
    <source>
        <dbReference type="Proteomes" id="UP000800093"/>
    </source>
</evidence>
<keyword evidence="5" id="KW-0813">Transport</keyword>
<reference evidence="9" key="1">
    <citation type="journal article" date="2020" name="Stud. Mycol.">
        <title>101 Dothideomycetes genomes: A test case for predicting lifestyles and emergence of pathogens.</title>
        <authorList>
            <person name="Haridas S."/>
            <person name="Albert R."/>
            <person name="Binder M."/>
            <person name="Bloem J."/>
            <person name="LaButti K."/>
            <person name="Salamov A."/>
            <person name="Andreopoulos B."/>
            <person name="Baker S."/>
            <person name="Barry K."/>
            <person name="Bills G."/>
            <person name="Bluhm B."/>
            <person name="Cannon C."/>
            <person name="Castanera R."/>
            <person name="Culley D."/>
            <person name="Daum C."/>
            <person name="Ezra D."/>
            <person name="Gonzalez J."/>
            <person name="Henrissat B."/>
            <person name="Kuo A."/>
            <person name="Liang C."/>
            <person name="Lipzen A."/>
            <person name="Lutzoni F."/>
            <person name="Magnuson J."/>
            <person name="Mondo S."/>
            <person name="Nolan M."/>
            <person name="Ohm R."/>
            <person name="Pangilinan J."/>
            <person name="Park H.-J."/>
            <person name="Ramirez L."/>
            <person name="Alfaro M."/>
            <person name="Sun H."/>
            <person name="Tritt A."/>
            <person name="Yoshinaga Y."/>
            <person name="Zwiers L.-H."/>
            <person name="Turgeon B."/>
            <person name="Goodwin S."/>
            <person name="Spatafora J."/>
            <person name="Crous P."/>
            <person name="Grigoriev I."/>
        </authorList>
    </citation>
    <scope>NUCLEOTIDE SEQUENCE [LARGE SCALE GENOMIC DNA]</scope>
    <source>
        <strain evidence="9">CBS 304.66</strain>
    </source>
</reference>
<evidence type="ECO:0000256" key="7">
    <source>
        <dbReference type="ARBA" id="ARBA00029833"/>
    </source>
</evidence>
<gene>
    <name evidence="8" type="ORF">CC78DRAFT_615211</name>
</gene>
<dbReference type="Pfam" id="PF03987">
    <property type="entry name" value="Autophagy_act_C"/>
    <property type="match status" value="1"/>
</dbReference>
<dbReference type="GO" id="GO:0015031">
    <property type="term" value="P:protein transport"/>
    <property type="evidence" value="ECO:0007669"/>
    <property type="project" value="UniProtKB-KW"/>
</dbReference>
<accession>A0A9P4KDZ8</accession>
<name>A0A9P4KDZ8_9PLEO</name>
<dbReference type="AlphaFoldDB" id="A0A9P4KDZ8"/>
<evidence type="ECO:0000313" key="8">
    <source>
        <dbReference type="EMBL" id="KAF2266406.1"/>
    </source>
</evidence>
<keyword evidence="5" id="KW-0653">Protein transport</keyword>
<evidence type="ECO:0000256" key="2">
    <source>
        <dbReference type="ARBA" id="ARBA00021099"/>
    </source>
</evidence>
<dbReference type="GO" id="GO:0061651">
    <property type="term" value="F:Atg12 conjugating enzyme activity"/>
    <property type="evidence" value="ECO:0007669"/>
    <property type="project" value="TreeGrafter"/>
</dbReference>
<keyword evidence="4" id="KW-0833">Ubl conjugation pathway</keyword>
<keyword evidence="9" id="KW-1185">Reference proteome</keyword>
<keyword evidence="6" id="KW-0072">Autophagy</keyword>
<dbReference type="GO" id="GO:0000422">
    <property type="term" value="P:autophagy of mitochondrion"/>
    <property type="evidence" value="ECO:0007669"/>
    <property type="project" value="TreeGrafter"/>
</dbReference>
<dbReference type="Gene3D" id="3.30.1460.50">
    <property type="match status" value="1"/>
</dbReference>
<dbReference type="EMBL" id="ML986599">
    <property type="protein sequence ID" value="KAF2266406.1"/>
    <property type="molecule type" value="Genomic_DNA"/>
</dbReference>
<dbReference type="OrthoDB" id="4089664at2759"/>
<evidence type="ECO:0000256" key="3">
    <source>
        <dbReference type="ARBA" id="ARBA00022679"/>
    </source>
</evidence>
<dbReference type="PANTHER" id="PTHR14957">
    <property type="entry name" value="UBIQUITIN-LIKE-CONJUGATING ENZYME ATG10"/>
    <property type="match status" value="1"/>
</dbReference>
<dbReference type="PANTHER" id="PTHR14957:SF1">
    <property type="entry name" value="UBIQUITIN-LIKE-CONJUGATING ENZYME ATG10"/>
    <property type="match status" value="1"/>
</dbReference>
<proteinExistence type="inferred from homology"/>
<evidence type="ECO:0000256" key="6">
    <source>
        <dbReference type="ARBA" id="ARBA00023006"/>
    </source>
</evidence>
<dbReference type="Proteomes" id="UP000800093">
    <property type="component" value="Unassembled WGS sequence"/>
</dbReference>
<dbReference type="InterPro" id="IPR007135">
    <property type="entry name" value="Atg3/Atg10"/>
</dbReference>
<keyword evidence="3" id="KW-0808">Transferase</keyword>
<sequence>MEKVTAFPFISKAEFEKGCEEISVSFANCSKSQSGLLSMEAVLQDGSMYLKIVKALQNETPKPPTAQQTPEEQEIGEDDDEALLDHPSEQVAVQYDIIYSTSYQVPVIYFRVKDPAYRFPPTMEILYQYIIPRQFKQQTDNTGVIGGITVADHPFTNSPAFFIHPCRTAKVLETSLETKDIGPKEYLILWMTAFGNYIQLGMPAYLAQTGTKLGL</sequence>
<evidence type="ECO:0000256" key="1">
    <source>
        <dbReference type="ARBA" id="ARBA00005696"/>
    </source>
</evidence>
<evidence type="ECO:0000256" key="5">
    <source>
        <dbReference type="ARBA" id="ARBA00022927"/>
    </source>
</evidence>
<dbReference type="GO" id="GO:0005829">
    <property type="term" value="C:cytosol"/>
    <property type="evidence" value="ECO:0007669"/>
    <property type="project" value="TreeGrafter"/>
</dbReference>
<dbReference type="GO" id="GO:0032446">
    <property type="term" value="P:protein modification by small protein conjugation"/>
    <property type="evidence" value="ECO:0007669"/>
    <property type="project" value="TreeGrafter"/>
</dbReference>
<evidence type="ECO:0000256" key="4">
    <source>
        <dbReference type="ARBA" id="ARBA00022786"/>
    </source>
</evidence>
<dbReference type="GO" id="GO:0000045">
    <property type="term" value="P:autophagosome assembly"/>
    <property type="evidence" value="ECO:0007669"/>
    <property type="project" value="TreeGrafter"/>
</dbReference>
<comment type="caution">
    <text evidence="8">The sequence shown here is derived from an EMBL/GenBank/DDBJ whole genome shotgun (WGS) entry which is preliminary data.</text>
</comment>